<dbReference type="PANTHER" id="PTHR47978">
    <property type="match status" value="1"/>
</dbReference>
<gene>
    <name evidence="2" type="ORF">AAJ76_200026614</name>
</gene>
<dbReference type="EMBL" id="JPQZ01000002">
    <property type="protein sequence ID" value="KKO76509.1"/>
    <property type="molecule type" value="Genomic_DNA"/>
</dbReference>
<dbReference type="OrthoDB" id="63533at2759"/>
<dbReference type="SUPFAM" id="SSF52540">
    <property type="entry name" value="P-loop containing nucleoside triphosphate hydrolases"/>
    <property type="match status" value="1"/>
</dbReference>
<dbReference type="GO" id="GO:0003924">
    <property type="term" value="F:GTPase activity"/>
    <property type="evidence" value="ECO:0007669"/>
    <property type="project" value="InterPro"/>
</dbReference>
<dbReference type="VEuPathDB" id="MicrosporidiaDB:NCER_100724"/>
<dbReference type="PRINTS" id="PR00449">
    <property type="entry name" value="RASTRNSFRMNG"/>
</dbReference>
<evidence type="ECO:0000313" key="2">
    <source>
        <dbReference type="EMBL" id="KKO76509.1"/>
    </source>
</evidence>
<dbReference type="VEuPathDB" id="MicrosporidiaDB:AAJ76_200026614"/>
<dbReference type="AlphaFoldDB" id="A0A0F9ZGX9"/>
<dbReference type="SMART" id="SM00175">
    <property type="entry name" value="RAB"/>
    <property type="match status" value="1"/>
</dbReference>
<comment type="caution">
    <text evidence="2">The sequence shown here is derived from an EMBL/GenBank/DDBJ whole genome shotgun (WGS) entry which is preliminary data.</text>
</comment>
<dbReference type="InterPro" id="IPR005225">
    <property type="entry name" value="Small_GTP-bd"/>
</dbReference>
<dbReference type="Gene3D" id="3.40.50.300">
    <property type="entry name" value="P-loop containing nucleotide triphosphate hydrolases"/>
    <property type="match status" value="1"/>
</dbReference>
<keyword evidence="1" id="KW-0547">Nucleotide-binding</keyword>
<protein>
    <submittedName>
        <fullName evidence="2">Rab5-like gtpase</fullName>
    </submittedName>
</protein>
<evidence type="ECO:0000256" key="1">
    <source>
        <dbReference type="ARBA" id="ARBA00022741"/>
    </source>
</evidence>
<accession>A0A0F9ZGX9</accession>
<organism evidence="2 3">
    <name type="scientific">Vairimorpha ceranae</name>
    <dbReference type="NCBI Taxonomy" id="40302"/>
    <lineage>
        <taxon>Eukaryota</taxon>
        <taxon>Fungi</taxon>
        <taxon>Fungi incertae sedis</taxon>
        <taxon>Microsporidia</taxon>
        <taxon>Nosematidae</taxon>
        <taxon>Vairimorpha</taxon>
    </lineage>
</organism>
<keyword evidence="3" id="KW-1185">Reference proteome</keyword>
<name>A0A0F9ZGX9_9MICR</name>
<sequence length="196" mass="22540">MNSRDTVQCYTYKMVVLGYYSVGKSSLVLKYAKNEFNPNEESTIGASFITKTMTTKDACVKFEIWDTAGQERYNSLIPMYYRGAQIGLIVYDITSRESFDVAKRWVEELKFEKTKDFLKVLVANKIDLNEDRKVTFEEGRDYAIQQNLLFVEASAKDGTNVSKIFELVANKIPKEAPKPKKKGLKLSDSFMKYFCC</sequence>
<dbReference type="GO" id="GO:0005525">
    <property type="term" value="F:GTP binding"/>
    <property type="evidence" value="ECO:0007669"/>
    <property type="project" value="InterPro"/>
</dbReference>
<dbReference type="VEuPathDB" id="MicrosporidiaDB:G9O61_00g012230"/>
<dbReference type="SMART" id="SM00174">
    <property type="entry name" value="RHO"/>
    <property type="match status" value="1"/>
</dbReference>
<dbReference type="PROSITE" id="PS51420">
    <property type="entry name" value="RHO"/>
    <property type="match status" value="1"/>
</dbReference>
<dbReference type="SMART" id="SM00173">
    <property type="entry name" value="RAS"/>
    <property type="match status" value="1"/>
</dbReference>
<dbReference type="PROSITE" id="PS51421">
    <property type="entry name" value="RAS"/>
    <property type="match status" value="1"/>
</dbReference>
<proteinExistence type="predicted"/>
<dbReference type="GeneID" id="36319405"/>
<dbReference type="CDD" id="cd01860">
    <property type="entry name" value="Rab5_related"/>
    <property type="match status" value="1"/>
</dbReference>
<dbReference type="OMA" id="DEEGLMW"/>
<dbReference type="Proteomes" id="UP000034350">
    <property type="component" value="Unassembled WGS sequence"/>
</dbReference>
<dbReference type="InterPro" id="IPR027417">
    <property type="entry name" value="P-loop_NTPase"/>
</dbReference>
<dbReference type="PROSITE" id="PS51419">
    <property type="entry name" value="RAB"/>
    <property type="match status" value="1"/>
</dbReference>
<dbReference type="Pfam" id="PF00071">
    <property type="entry name" value="Ras"/>
    <property type="match status" value="1"/>
</dbReference>
<dbReference type="NCBIfam" id="TIGR00231">
    <property type="entry name" value="small_GTP"/>
    <property type="match status" value="1"/>
</dbReference>
<reference evidence="2 3" key="1">
    <citation type="journal article" date="2015" name="Environ. Microbiol.">
        <title>Genome analyses suggest the presence of polyploidy and recent human-driven expansions in eight global populations of the honeybee pathogen Nosema ceranae.</title>
        <authorList>
            <person name="Pelin A."/>
            <person name="Selman M."/>
            <person name="Aris-Brosou S."/>
            <person name="Farinelli L."/>
            <person name="Corradi N."/>
        </authorList>
    </citation>
    <scope>NUCLEOTIDE SEQUENCE [LARGE SCALE GENOMIC DNA]</scope>
    <source>
        <strain evidence="2 3">PA08 1199</strain>
    </source>
</reference>
<evidence type="ECO:0000313" key="3">
    <source>
        <dbReference type="Proteomes" id="UP000034350"/>
    </source>
</evidence>
<dbReference type="SMART" id="SM00176">
    <property type="entry name" value="RAN"/>
    <property type="match status" value="1"/>
</dbReference>
<dbReference type="FunFam" id="3.40.50.300:FF:000823">
    <property type="entry name" value="Small GTPase RAB, putative"/>
    <property type="match status" value="1"/>
</dbReference>
<dbReference type="RefSeq" id="XP_024332251.1">
    <property type="nucleotide sequence ID" value="XM_024474482.1"/>
</dbReference>
<dbReference type="InterPro" id="IPR001806">
    <property type="entry name" value="Small_GTPase"/>
</dbReference>